<dbReference type="Gene3D" id="2.40.170.20">
    <property type="entry name" value="TonB-dependent receptor, beta-barrel domain"/>
    <property type="match status" value="1"/>
</dbReference>
<evidence type="ECO:0000256" key="7">
    <source>
        <dbReference type="ARBA" id="ARBA00023237"/>
    </source>
</evidence>
<keyword evidence="7" id="KW-0998">Cell outer membrane</keyword>
<evidence type="ECO:0000256" key="5">
    <source>
        <dbReference type="ARBA" id="ARBA00022729"/>
    </source>
</evidence>
<evidence type="ECO:0000313" key="10">
    <source>
        <dbReference type="Proteomes" id="UP001500185"/>
    </source>
</evidence>
<dbReference type="SUPFAM" id="SSF56935">
    <property type="entry name" value="Porins"/>
    <property type="match status" value="1"/>
</dbReference>
<evidence type="ECO:0000256" key="2">
    <source>
        <dbReference type="ARBA" id="ARBA00022448"/>
    </source>
</evidence>
<evidence type="ECO:0000256" key="3">
    <source>
        <dbReference type="ARBA" id="ARBA00022452"/>
    </source>
</evidence>
<dbReference type="PANTHER" id="PTHR30069:SF29">
    <property type="entry name" value="HEMOGLOBIN AND HEMOGLOBIN-HAPTOGLOBIN-BINDING PROTEIN 1-RELATED"/>
    <property type="match status" value="1"/>
</dbReference>
<dbReference type="EMBL" id="BAAAGG010000021">
    <property type="protein sequence ID" value="GAA0761428.1"/>
    <property type="molecule type" value="Genomic_DNA"/>
</dbReference>
<dbReference type="RefSeq" id="WP_224454939.1">
    <property type="nucleotide sequence ID" value="NZ_BAAAGG010000021.1"/>
</dbReference>
<evidence type="ECO:0000256" key="6">
    <source>
        <dbReference type="ARBA" id="ARBA00023136"/>
    </source>
</evidence>
<protein>
    <submittedName>
        <fullName evidence="9">TonB-dependent receptor</fullName>
    </submittedName>
</protein>
<feature type="signal peptide" evidence="8">
    <location>
        <begin position="1"/>
        <end position="23"/>
    </location>
</feature>
<gene>
    <name evidence="9" type="ORF">GCM10009433_20700</name>
</gene>
<evidence type="ECO:0000256" key="1">
    <source>
        <dbReference type="ARBA" id="ARBA00004571"/>
    </source>
</evidence>
<dbReference type="InterPro" id="IPR039426">
    <property type="entry name" value="TonB-dep_rcpt-like"/>
</dbReference>
<proteinExistence type="predicted"/>
<evidence type="ECO:0000313" key="9">
    <source>
        <dbReference type="EMBL" id="GAA0761428.1"/>
    </source>
</evidence>
<keyword evidence="3" id="KW-1134">Transmembrane beta strand</keyword>
<comment type="subcellular location">
    <subcellularLocation>
        <location evidence="1">Cell outer membrane</location>
        <topology evidence="1">Multi-pass membrane protein</topology>
    </subcellularLocation>
</comment>
<keyword evidence="10" id="KW-1185">Reference proteome</keyword>
<dbReference type="Proteomes" id="UP001500185">
    <property type="component" value="Unassembled WGS sequence"/>
</dbReference>
<keyword evidence="2" id="KW-0813">Transport</keyword>
<dbReference type="InterPro" id="IPR036942">
    <property type="entry name" value="Beta-barrel_TonB_sf"/>
</dbReference>
<name>A0ABP3VJM9_9FLAO</name>
<dbReference type="PANTHER" id="PTHR30069">
    <property type="entry name" value="TONB-DEPENDENT OUTER MEMBRANE RECEPTOR"/>
    <property type="match status" value="1"/>
</dbReference>
<keyword evidence="6" id="KW-0472">Membrane</keyword>
<organism evidence="9 10">
    <name type="scientific">Psychroflexus lacisalsi</name>
    <dbReference type="NCBI Taxonomy" id="503928"/>
    <lineage>
        <taxon>Bacteria</taxon>
        <taxon>Pseudomonadati</taxon>
        <taxon>Bacteroidota</taxon>
        <taxon>Flavobacteriia</taxon>
        <taxon>Flavobacteriales</taxon>
        <taxon>Flavobacteriaceae</taxon>
        <taxon>Psychroflexus</taxon>
    </lineage>
</organism>
<reference evidence="10" key="1">
    <citation type="journal article" date="2019" name="Int. J. Syst. Evol. Microbiol.">
        <title>The Global Catalogue of Microorganisms (GCM) 10K type strain sequencing project: providing services to taxonomists for standard genome sequencing and annotation.</title>
        <authorList>
            <consortium name="The Broad Institute Genomics Platform"/>
            <consortium name="The Broad Institute Genome Sequencing Center for Infectious Disease"/>
            <person name="Wu L."/>
            <person name="Ma J."/>
        </authorList>
    </citation>
    <scope>NUCLEOTIDE SEQUENCE [LARGE SCALE GENOMIC DNA]</scope>
    <source>
        <strain evidence="10">JCM 16231</strain>
    </source>
</reference>
<evidence type="ECO:0000256" key="8">
    <source>
        <dbReference type="SAM" id="SignalP"/>
    </source>
</evidence>
<evidence type="ECO:0000256" key="4">
    <source>
        <dbReference type="ARBA" id="ARBA00022692"/>
    </source>
</evidence>
<keyword evidence="4" id="KW-0812">Transmembrane</keyword>
<feature type="chain" id="PRO_5046573876" evidence="8">
    <location>
        <begin position="24"/>
        <end position="586"/>
    </location>
</feature>
<sequence>MNQNLKYFILFLFGICISFNATAQRDTISTDKLIIIKQYSPTVNDAFKIKQKPSEKDTIKQTRKPVSYTFINVPVASTFTPAKGTASGVRMSPPDKLYENYARFGAGNFATILADFYSNFDINPDRNLNVEFSHLSSQGGIDDVVLDDDFSNTSLGLNLNSKDRYFDWNTGIDFNHREVNYYGLAPMFSNLSEEQISAIDSKQTYTKFEAFGGIRFYDNVLKEAEIRVQNFSDDYSNSEQLLRIKPLVEIPLRTQKLSIQGDFSFLSGGFETTTIRPFENDYQQLQADVNPFVELSYDNVNVKLGAKAVFFNDSEESSSEVFFYPDVKAEFLLNQQTVEVSLGVSGGLQQNTYENFSSLNPFVSPFLTILPSDQQYNAFAGFSAKLLDNLSFSTQANYSSTSNHAFFISNPSNEFLSRNLTRRNFDYQNSFNVIYSDIDIFSLSADLSYQIDSDFTIGFNGKYSNFSTEEGQEAWNLPEFELKSYANYNFTKNWNFSASLFYIGERKDFVADFTTFPSGALDINESSVNTVDGFIDLNASVEYKFNNRLSAFINANNLLNNSYNRWQNFEVQGFQVLGGLIYQFDW</sequence>
<keyword evidence="5 8" id="KW-0732">Signal</keyword>
<accession>A0ABP3VJM9</accession>
<keyword evidence="9" id="KW-0675">Receptor</keyword>
<comment type="caution">
    <text evidence="9">The sequence shown here is derived from an EMBL/GenBank/DDBJ whole genome shotgun (WGS) entry which is preliminary data.</text>
</comment>